<keyword evidence="2" id="KW-1185">Reference proteome</keyword>
<accession>A0ABP3Z7W3</accession>
<dbReference type="InterPro" id="IPR036388">
    <property type="entry name" value="WH-like_DNA-bd_sf"/>
</dbReference>
<name>A0ABP3Z7W3_9ACTN</name>
<reference evidence="2" key="1">
    <citation type="journal article" date="2019" name="Int. J. Syst. Evol. Microbiol.">
        <title>The Global Catalogue of Microorganisms (GCM) 10K type strain sequencing project: providing services to taxonomists for standard genome sequencing and annotation.</title>
        <authorList>
            <consortium name="The Broad Institute Genomics Platform"/>
            <consortium name="The Broad Institute Genome Sequencing Center for Infectious Disease"/>
            <person name="Wu L."/>
            <person name="Ma J."/>
        </authorList>
    </citation>
    <scope>NUCLEOTIDE SEQUENCE [LARGE SCALE GENOMIC DNA]</scope>
    <source>
        <strain evidence="2">JCM 11136</strain>
    </source>
</reference>
<dbReference type="EMBL" id="BAAAHQ010000002">
    <property type="protein sequence ID" value="GAA0915634.1"/>
    <property type="molecule type" value="Genomic_DNA"/>
</dbReference>
<evidence type="ECO:0008006" key="3">
    <source>
        <dbReference type="Google" id="ProtNLM"/>
    </source>
</evidence>
<proteinExistence type="predicted"/>
<comment type="caution">
    <text evidence="1">The sequence shown here is derived from an EMBL/GenBank/DDBJ whole genome shotgun (WGS) entry which is preliminary data.</text>
</comment>
<dbReference type="Proteomes" id="UP001501578">
    <property type="component" value="Unassembled WGS sequence"/>
</dbReference>
<gene>
    <name evidence="1" type="ORF">GCM10009560_10170</name>
</gene>
<sequence length="59" mass="6319">MPVIEGTRVPYDEIVALLRDGVPAERVAEYYPSVSAGAALDAADFADYVDSYERPQGAA</sequence>
<evidence type="ECO:0000313" key="2">
    <source>
        <dbReference type="Proteomes" id="UP001501578"/>
    </source>
</evidence>
<dbReference type="SUPFAM" id="SSF46689">
    <property type="entry name" value="Homeodomain-like"/>
    <property type="match status" value="1"/>
</dbReference>
<dbReference type="RefSeq" id="WP_343948508.1">
    <property type="nucleotide sequence ID" value="NZ_BAAAHQ010000002.1"/>
</dbReference>
<protein>
    <recommendedName>
        <fullName evidence="3">DUF433 domain-containing protein</fullName>
    </recommendedName>
</protein>
<dbReference type="InterPro" id="IPR009057">
    <property type="entry name" value="Homeodomain-like_sf"/>
</dbReference>
<dbReference type="InterPro" id="IPR007367">
    <property type="entry name" value="DUF433"/>
</dbReference>
<evidence type="ECO:0000313" key="1">
    <source>
        <dbReference type="EMBL" id="GAA0915634.1"/>
    </source>
</evidence>
<dbReference type="Pfam" id="PF04255">
    <property type="entry name" value="DUF433"/>
    <property type="match status" value="1"/>
</dbReference>
<dbReference type="Gene3D" id="1.10.10.10">
    <property type="entry name" value="Winged helix-like DNA-binding domain superfamily/Winged helix DNA-binding domain"/>
    <property type="match status" value="1"/>
</dbReference>
<organism evidence="1 2">
    <name type="scientific">Nonomuraea longicatena</name>
    <dbReference type="NCBI Taxonomy" id="83682"/>
    <lineage>
        <taxon>Bacteria</taxon>
        <taxon>Bacillati</taxon>
        <taxon>Actinomycetota</taxon>
        <taxon>Actinomycetes</taxon>
        <taxon>Streptosporangiales</taxon>
        <taxon>Streptosporangiaceae</taxon>
        <taxon>Nonomuraea</taxon>
    </lineage>
</organism>